<protein>
    <submittedName>
        <fullName evidence="1">Uncharacterized protein</fullName>
    </submittedName>
</protein>
<sequence>MQYTNGLELILVYACQQDSINLDLDAVDCSQELARLTEYTLSPASGTASARRLSEVVGDFPVVNPSKPSTNAASDQL</sequence>
<dbReference type="AlphaFoldDB" id="A0A2J7ZP42"/>
<name>A0A2J7ZP42_9CHLO</name>
<comment type="caution">
    <text evidence="1">The sequence shown here is derived from an EMBL/GenBank/DDBJ whole genome shotgun (WGS) entry which is preliminary data.</text>
</comment>
<gene>
    <name evidence="1" type="ORF">TSOC_012007</name>
</gene>
<evidence type="ECO:0000313" key="1">
    <source>
        <dbReference type="EMBL" id="PNH02030.1"/>
    </source>
</evidence>
<reference evidence="1 2" key="1">
    <citation type="journal article" date="2017" name="Mol. Biol. Evol.">
        <title>The 4-celled Tetrabaena socialis nuclear genome reveals the essential components for genetic control of cell number at the origin of multicellularity in the volvocine lineage.</title>
        <authorList>
            <person name="Featherston J."/>
            <person name="Arakaki Y."/>
            <person name="Hanschen E.R."/>
            <person name="Ferris P.J."/>
            <person name="Michod R.E."/>
            <person name="Olson B.J.S.C."/>
            <person name="Nozaki H."/>
            <person name="Durand P.M."/>
        </authorList>
    </citation>
    <scope>NUCLEOTIDE SEQUENCE [LARGE SCALE GENOMIC DNA]</scope>
    <source>
        <strain evidence="1 2">NIES-571</strain>
    </source>
</reference>
<evidence type="ECO:0000313" key="2">
    <source>
        <dbReference type="Proteomes" id="UP000236333"/>
    </source>
</evidence>
<dbReference type="EMBL" id="PGGS01000736">
    <property type="protein sequence ID" value="PNH02030.1"/>
    <property type="molecule type" value="Genomic_DNA"/>
</dbReference>
<accession>A0A2J7ZP42</accession>
<keyword evidence="2" id="KW-1185">Reference proteome</keyword>
<organism evidence="1 2">
    <name type="scientific">Tetrabaena socialis</name>
    <dbReference type="NCBI Taxonomy" id="47790"/>
    <lineage>
        <taxon>Eukaryota</taxon>
        <taxon>Viridiplantae</taxon>
        <taxon>Chlorophyta</taxon>
        <taxon>core chlorophytes</taxon>
        <taxon>Chlorophyceae</taxon>
        <taxon>CS clade</taxon>
        <taxon>Chlamydomonadales</taxon>
        <taxon>Tetrabaenaceae</taxon>
        <taxon>Tetrabaena</taxon>
    </lineage>
</organism>
<dbReference type="Proteomes" id="UP000236333">
    <property type="component" value="Unassembled WGS sequence"/>
</dbReference>
<proteinExistence type="predicted"/>